<feature type="domain" description="Reverse transcriptase" evidence="1">
    <location>
        <begin position="75"/>
        <end position="323"/>
    </location>
</feature>
<dbReference type="PROSITE" id="PS50878">
    <property type="entry name" value="RT_POL"/>
    <property type="match status" value="1"/>
</dbReference>
<name>A0A1G2SZB9_9BACT</name>
<dbReference type="PANTHER" id="PTHR34047:SF8">
    <property type="entry name" value="PROTEIN YKFC"/>
    <property type="match status" value="1"/>
</dbReference>
<protein>
    <recommendedName>
        <fullName evidence="1">Reverse transcriptase domain-containing protein</fullName>
    </recommendedName>
</protein>
<dbReference type="EMBL" id="MHVH01000005">
    <property type="protein sequence ID" value="OHA90397.1"/>
    <property type="molecule type" value="Genomic_DNA"/>
</dbReference>
<sequence length="418" mass="48167">MYVGSTPTGSSIEKHLNLHSVFSYSEFGKAFNKLKKKNKYRQTSADFNLKDRYSDKRILNALGKFIQKHSSDQARGLYREVEIYSLRPYRGISILKKSGKYRPLLVPSPLDRLVFLTALPRIKGLIYKRLLKFSALGVGVKSEEGLKITIVSNKIFEKVKQKKTRYVLALDFQDFFSTIHRDKLHRKLKTIFSKAEEKELLKLLVLSINNPIESDDLFKAKFKNLNLETSGIPQGLAYSPLLASFFATSLDALVRRNKSVISYRYLDDMVIIGPNKRNLIKIYRKIKSFSAKLGLKLHDLGGKTKILPVINPDDSFDFLGISFSKSGKHITNQAIKKFLETIKTEILTGRGLRTSPDNIKRVFKEYVTGWKQYYSAICPEHYKEIAPILANEVRTYMLKKKAWKRIYLSDENLFNLKE</sequence>
<gene>
    <name evidence="2" type="ORF">A2838_02250</name>
</gene>
<dbReference type="Proteomes" id="UP000178107">
    <property type="component" value="Unassembled WGS sequence"/>
</dbReference>
<dbReference type="AlphaFoldDB" id="A0A1G2SZB9"/>
<dbReference type="InterPro" id="IPR043502">
    <property type="entry name" value="DNA/RNA_pol_sf"/>
</dbReference>
<dbReference type="InterPro" id="IPR000477">
    <property type="entry name" value="RT_dom"/>
</dbReference>
<evidence type="ECO:0000313" key="3">
    <source>
        <dbReference type="Proteomes" id="UP000178107"/>
    </source>
</evidence>
<dbReference type="PANTHER" id="PTHR34047">
    <property type="entry name" value="NUCLEAR INTRON MATURASE 1, MITOCHONDRIAL-RELATED"/>
    <property type="match status" value="1"/>
</dbReference>
<evidence type="ECO:0000313" key="2">
    <source>
        <dbReference type="EMBL" id="OHA90397.1"/>
    </source>
</evidence>
<dbReference type="InterPro" id="IPR051083">
    <property type="entry name" value="GrpII_Intron_Splice-Mob/Def"/>
</dbReference>
<dbReference type="Pfam" id="PF00078">
    <property type="entry name" value="RVT_1"/>
    <property type="match status" value="1"/>
</dbReference>
<organism evidence="2 3">
    <name type="scientific">Candidatus Zambryskibacteria bacterium RIFCSPHIGHO2_01_FULL_46_25</name>
    <dbReference type="NCBI Taxonomy" id="1802738"/>
    <lineage>
        <taxon>Bacteria</taxon>
        <taxon>Candidatus Zambryskiibacteriota</taxon>
    </lineage>
</organism>
<dbReference type="Gene3D" id="3.30.70.270">
    <property type="match status" value="1"/>
</dbReference>
<dbReference type="SUPFAM" id="SSF56672">
    <property type="entry name" value="DNA/RNA polymerases"/>
    <property type="match status" value="1"/>
</dbReference>
<reference evidence="2 3" key="1">
    <citation type="journal article" date="2016" name="Nat. Commun.">
        <title>Thousands of microbial genomes shed light on interconnected biogeochemical processes in an aquifer system.</title>
        <authorList>
            <person name="Anantharaman K."/>
            <person name="Brown C.T."/>
            <person name="Hug L.A."/>
            <person name="Sharon I."/>
            <person name="Castelle C.J."/>
            <person name="Probst A.J."/>
            <person name="Thomas B.C."/>
            <person name="Singh A."/>
            <person name="Wilkins M.J."/>
            <person name="Karaoz U."/>
            <person name="Brodie E.L."/>
            <person name="Williams K.H."/>
            <person name="Hubbard S.S."/>
            <person name="Banfield J.F."/>
        </authorList>
    </citation>
    <scope>NUCLEOTIDE SEQUENCE [LARGE SCALE GENOMIC DNA]</scope>
</reference>
<proteinExistence type="predicted"/>
<evidence type="ECO:0000259" key="1">
    <source>
        <dbReference type="PROSITE" id="PS50878"/>
    </source>
</evidence>
<accession>A0A1G2SZB9</accession>
<comment type="caution">
    <text evidence="2">The sequence shown here is derived from an EMBL/GenBank/DDBJ whole genome shotgun (WGS) entry which is preliminary data.</text>
</comment>
<dbReference type="InterPro" id="IPR043128">
    <property type="entry name" value="Rev_trsase/Diguanyl_cyclase"/>
</dbReference>